<dbReference type="InterPro" id="IPR003593">
    <property type="entry name" value="AAA+_ATPase"/>
</dbReference>
<dbReference type="Pfam" id="PF00005">
    <property type="entry name" value="ABC_tran"/>
    <property type="match status" value="1"/>
</dbReference>
<dbReference type="SUPFAM" id="SSF52540">
    <property type="entry name" value="P-loop containing nucleoside triphosphate hydrolases"/>
    <property type="match status" value="1"/>
</dbReference>
<dbReference type="RefSeq" id="WP_192787102.1">
    <property type="nucleotide sequence ID" value="NZ_JADBEK010000001.1"/>
</dbReference>
<dbReference type="InterPro" id="IPR050319">
    <property type="entry name" value="ABC_transp_ATP-bind"/>
</dbReference>
<dbReference type="Proteomes" id="UP000633509">
    <property type="component" value="Unassembled WGS sequence"/>
</dbReference>
<dbReference type="EMBL" id="JADBEK010000001">
    <property type="protein sequence ID" value="MBE1586558.1"/>
    <property type="molecule type" value="Genomic_DNA"/>
</dbReference>
<dbReference type="InterPro" id="IPR017871">
    <property type="entry name" value="ABC_transporter-like_CS"/>
</dbReference>
<comment type="similarity">
    <text evidence="1">Belongs to the ABC transporter superfamily.</text>
</comment>
<sequence length="291" mass="31310">MTALLDVSELHVALGRGRRRTEILHGVDLTVAPGEIVGLIGETGSGKTTLARAVLGLVQAQSGTVAIDGREVGGLRGRALRAFRRGGAVQYVFQDPLRSLDPERTVLDTLVEGLVVRGGHGRAELREAAQNVARLVSLPPDLLLKHPGELSGGQRQRVAIARAIAVDPRLLICDEPVSALDASTRITILELLLRLRETRDIGVLLITHDLGSLGGVADRVVVLYHGQVVETGTTEEIFLAPRHPYTRLLVTSVPSIRDEEPPDPELRRALRDEVRGLTSTAFADHPQITGA</sequence>
<dbReference type="Pfam" id="PF08352">
    <property type="entry name" value="oligo_HPY"/>
    <property type="match status" value="1"/>
</dbReference>
<comment type="caution">
    <text evidence="6">The sequence shown here is derived from an EMBL/GenBank/DDBJ whole genome shotgun (WGS) entry which is preliminary data.</text>
</comment>
<dbReference type="PROSITE" id="PS00211">
    <property type="entry name" value="ABC_TRANSPORTER_1"/>
    <property type="match status" value="1"/>
</dbReference>
<proteinExistence type="inferred from homology"/>
<evidence type="ECO:0000313" key="6">
    <source>
        <dbReference type="EMBL" id="MBE1586558.1"/>
    </source>
</evidence>
<dbReference type="InterPro" id="IPR027417">
    <property type="entry name" value="P-loop_NTPase"/>
</dbReference>
<protein>
    <submittedName>
        <fullName evidence="6">ABC-type glutathione transport system ATPase component</fullName>
    </submittedName>
</protein>
<keyword evidence="4" id="KW-0067">ATP-binding</keyword>
<accession>A0ABR9M242</accession>
<name>A0ABR9M242_9ACTN</name>
<keyword evidence="2" id="KW-0813">Transport</keyword>
<evidence type="ECO:0000256" key="1">
    <source>
        <dbReference type="ARBA" id="ARBA00005417"/>
    </source>
</evidence>
<reference evidence="6 7" key="1">
    <citation type="submission" date="2020-10" db="EMBL/GenBank/DDBJ databases">
        <title>Sequencing the genomes of 1000 actinobacteria strains.</title>
        <authorList>
            <person name="Klenk H.-P."/>
        </authorList>
    </citation>
    <scope>NUCLEOTIDE SEQUENCE [LARGE SCALE GENOMIC DNA]</scope>
    <source>
        <strain evidence="6 7">DSM 43173</strain>
    </source>
</reference>
<dbReference type="PANTHER" id="PTHR43776">
    <property type="entry name" value="TRANSPORT ATP-BINDING PROTEIN"/>
    <property type="match status" value="1"/>
</dbReference>
<evidence type="ECO:0000313" key="7">
    <source>
        <dbReference type="Proteomes" id="UP000633509"/>
    </source>
</evidence>
<dbReference type="CDD" id="cd03257">
    <property type="entry name" value="ABC_NikE_OppD_transporters"/>
    <property type="match status" value="1"/>
</dbReference>
<feature type="domain" description="ABC transporter" evidence="5">
    <location>
        <begin position="5"/>
        <end position="250"/>
    </location>
</feature>
<organism evidence="6 7">
    <name type="scientific">Nonomuraea angiospora</name>
    <dbReference type="NCBI Taxonomy" id="46172"/>
    <lineage>
        <taxon>Bacteria</taxon>
        <taxon>Bacillati</taxon>
        <taxon>Actinomycetota</taxon>
        <taxon>Actinomycetes</taxon>
        <taxon>Streptosporangiales</taxon>
        <taxon>Streptosporangiaceae</taxon>
        <taxon>Nonomuraea</taxon>
    </lineage>
</organism>
<evidence type="ECO:0000259" key="5">
    <source>
        <dbReference type="PROSITE" id="PS50893"/>
    </source>
</evidence>
<evidence type="ECO:0000256" key="2">
    <source>
        <dbReference type="ARBA" id="ARBA00022448"/>
    </source>
</evidence>
<keyword evidence="3" id="KW-0547">Nucleotide-binding</keyword>
<keyword evidence="7" id="KW-1185">Reference proteome</keyword>
<dbReference type="InterPro" id="IPR003439">
    <property type="entry name" value="ABC_transporter-like_ATP-bd"/>
</dbReference>
<dbReference type="SMART" id="SM00382">
    <property type="entry name" value="AAA"/>
    <property type="match status" value="1"/>
</dbReference>
<evidence type="ECO:0000256" key="4">
    <source>
        <dbReference type="ARBA" id="ARBA00022840"/>
    </source>
</evidence>
<evidence type="ECO:0000256" key="3">
    <source>
        <dbReference type="ARBA" id="ARBA00022741"/>
    </source>
</evidence>
<dbReference type="InterPro" id="IPR013563">
    <property type="entry name" value="Oligopep_ABC_C"/>
</dbReference>
<gene>
    <name evidence="6" type="ORF">H4W80_004816</name>
</gene>
<dbReference type="Gene3D" id="3.40.50.300">
    <property type="entry name" value="P-loop containing nucleotide triphosphate hydrolases"/>
    <property type="match status" value="1"/>
</dbReference>
<dbReference type="PANTHER" id="PTHR43776:SF7">
    <property type="entry name" value="D,D-DIPEPTIDE TRANSPORT ATP-BINDING PROTEIN DDPF-RELATED"/>
    <property type="match status" value="1"/>
</dbReference>
<dbReference type="PROSITE" id="PS50893">
    <property type="entry name" value="ABC_TRANSPORTER_2"/>
    <property type="match status" value="1"/>
</dbReference>